<dbReference type="InterPro" id="IPR006674">
    <property type="entry name" value="HD_domain"/>
</dbReference>
<evidence type="ECO:0000313" key="3">
    <source>
        <dbReference type="EMBL" id="NEY73029.1"/>
    </source>
</evidence>
<reference evidence="3 4" key="1">
    <citation type="submission" date="2020-02" db="EMBL/GenBank/DDBJ databases">
        <title>Bacillus aquiflavi sp. nov., isolated from yellow water of strong flavor Chinese baijiu in Yibin region of China.</title>
        <authorList>
            <person name="Xie J."/>
        </authorList>
    </citation>
    <scope>NUCLEOTIDE SEQUENCE [LARGE SCALE GENOMIC DNA]</scope>
    <source>
        <strain evidence="3 4">SA4</strain>
    </source>
</reference>
<keyword evidence="4" id="KW-1185">Reference proteome</keyword>
<dbReference type="SUPFAM" id="SSF109604">
    <property type="entry name" value="HD-domain/PDEase-like"/>
    <property type="match status" value="1"/>
</dbReference>
<dbReference type="InterPro" id="IPR003607">
    <property type="entry name" value="HD/PDEase_dom"/>
</dbReference>
<dbReference type="InterPro" id="IPR037522">
    <property type="entry name" value="HD_GYP_dom"/>
</dbReference>
<dbReference type="PROSITE" id="PS51831">
    <property type="entry name" value="HD"/>
    <property type="match status" value="1"/>
</dbReference>
<sequence>MERILELEHKVDELLSLLEAFKELNSNIAINDVFENILLQMVQVVGAEAGTLWVVNEELQEIEVSAAYGPTSSAMLNIKLQKGEGIVGKVITTGKAHLIENVAEDPDWAKRVDQSSGFITMSMITVPLIAKGNSIGALQLLNKKKENHFTEEDVKLALALANQSALALHNSQMYDHLYKMFISVIRTLAKVLDARDPYTAGHSERVAKYSVWIAHRLGFSTGQCEELYKAALLHDIGKIGVSDEILRKPTRLTQEEYELMKQHTVIGATILSNMEPKSSVLNAIQTARSHHERIDGSGYPDRLSGDEIPLFAKIVGVADTFDAMTTVRPYSKGHTFEEGAAELVRCKNTLFDPNIVDAFTSILEECNYQLDSYEVPGFKKREIL</sequence>
<dbReference type="SMART" id="SM00065">
    <property type="entry name" value="GAF"/>
    <property type="match status" value="1"/>
</dbReference>
<dbReference type="Gene3D" id="3.30.450.40">
    <property type="match status" value="1"/>
</dbReference>
<accession>A0A6M0QB99</accession>
<name>A0A6M0QB99_9BACI</name>
<gene>
    <name evidence="3" type="ORF">G4D63_14925</name>
</gene>
<dbReference type="AlphaFoldDB" id="A0A6M0QB99"/>
<dbReference type="Pfam" id="PF13487">
    <property type="entry name" value="HD_5"/>
    <property type="match status" value="1"/>
</dbReference>
<dbReference type="SMART" id="SM00471">
    <property type="entry name" value="HDc"/>
    <property type="match status" value="1"/>
</dbReference>
<dbReference type="SUPFAM" id="SSF55781">
    <property type="entry name" value="GAF domain-like"/>
    <property type="match status" value="1"/>
</dbReference>
<dbReference type="EMBL" id="JAAIWM010000005">
    <property type="protein sequence ID" value="NEY73029.1"/>
    <property type="molecule type" value="Genomic_DNA"/>
</dbReference>
<evidence type="ECO:0000313" key="4">
    <source>
        <dbReference type="Proteomes" id="UP000481043"/>
    </source>
</evidence>
<dbReference type="RefSeq" id="WP_163180495.1">
    <property type="nucleotide sequence ID" value="NZ_JAAIWM010000005.1"/>
</dbReference>
<dbReference type="Pfam" id="PF13185">
    <property type="entry name" value="GAF_2"/>
    <property type="match status" value="1"/>
</dbReference>
<dbReference type="CDD" id="cd00077">
    <property type="entry name" value="HDc"/>
    <property type="match status" value="1"/>
</dbReference>
<dbReference type="PANTHER" id="PTHR43155">
    <property type="entry name" value="CYCLIC DI-GMP PHOSPHODIESTERASE PA4108-RELATED"/>
    <property type="match status" value="1"/>
</dbReference>
<organism evidence="3 4">
    <name type="scientific">Bacillus mesophilus</name>
    <dbReference type="NCBI Taxonomy" id="1808955"/>
    <lineage>
        <taxon>Bacteria</taxon>
        <taxon>Bacillati</taxon>
        <taxon>Bacillota</taxon>
        <taxon>Bacilli</taxon>
        <taxon>Bacillales</taxon>
        <taxon>Bacillaceae</taxon>
        <taxon>Bacillus</taxon>
    </lineage>
</organism>
<comment type="caution">
    <text evidence="3">The sequence shown here is derived from an EMBL/GenBank/DDBJ whole genome shotgun (WGS) entry which is preliminary data.</text>
</comment>
<feature type="domain" description="HD-GYP" evidence="2">
    <location>
        <begin position="177"/>
        <end position="375"/>
    </location>
</feature>
<dbReference type="PANTHER" id="PTHR43155:SF2">
    <property type="entry name" value="CYCLIC DI-GMP PHOSPHODIESTERASE PA4108"/>
    <property type="match status" value="1"/>
</dbReference>
<dbReference type="InterPro" id="IPR029016">
    <property type="entry name" value="GAF-like_dom_sf"/>
</dbReference>
<protein>
    <submittedName>
        <fullName evidence="3">HD domain-containing protein</fullName>
    </submittedName>
</protein>
<dbReference type="PROSITE" id="PS51832">
    <property type="entry name" value="HD_GYP"/>
    <property type="match status" value="1"/>
</dbReference>
<dbReference type="InterPro" id="IPR006675">
    <property type="entry name" value="HDIG_dom"/>
</dbReference>
<dbReference type="Gene3D" id="1.10.3210.10">
    <property type="entry name" value="Hypothetical protein af1432"/>
    <property type="match status" value="1"/>
</dbReference>
<dbReference type="Proteomes" id="UP000481043">
    <property type="component" value="Unassembled WGS sequence"/>
</dbReference>
<feature type="domain" description="HD" evidence="1">
    <location>
        <begin position="199"/>
        <end position="324"/>
    </location>
</feature>
<evidence type="ECO:0000259" key="2">
    <source>
        <dbReference type="PROSITE" id="PS51832"/>
    </source>
</evidence>
<evidence type="ECO:0000259" key="1">
    <source>
        <dbReference type="PROSITE" id="PS51831"/>
    </source>
</evidence>
<dbReference type="NCBIfam" id="TIGR00277">
    <property type="entry name" value="HDIG"/>
    <property type="match status" value="1"/>
</dbReference>
<dbReference type="InterPro" id="IPR003018">
    <property type="entry name" value="GAF"/>
</dbReference>
<proteinExistence type="predicted"/>